<comment type="caution">
    <text evidence="1">The sequence shown here is derived from an EMBL/GenBank/DDBJ whole genome shotgun (WGS) entry which is preliminary data.</text>
</comment>
<gene>
    <name evidence="1" type="ORF">ASZ90_017043</name>
</gene>
<reference evidence="1" key="1">
    <citation type="journal article" date="2015" name="Proc. Natl. Acad. Sci. U.S.A.">
        <title>Networks of energetic and metabolic interactions define dynamics in microbial communities.</title>
        <authorList>
            <person name="Embree M."/>
            <person name="Liu J.K."/>
            <person name="Al-Bassam M.M."/>
            <person name="Zengler K."/>
        </authorList>
    </citation>
    <scope>NUCLEOTIDE SEQUENCE</scope>
</reference>
<protein>
    <submittedName>
        <fullName evidence="1">Uncharacterized protein</fullName>
    </submittedName>
</protein>
<proteinExistence type="predicted"/>
<dbReference type="EMBL" id="LNQE01001808">
    <property type="protein sequence ID" value="KUG05538.1"/>
    <property type="molecule type" value="Genomic_DNA"/>
</dbReference>
<dbReference type="AlphaFoldDB" id="A0A0W8EA68"/>
<evidence type="ECO:0000313" key="1">
    <source>
        <dbReference type="EMBL" id="KUG05538.1"/>
    </source>
</evidence>
<sequence length="53" mass="6073">MLPPKALPAVIAGRRAGVSEKVRDHRQKTFREWERASFPWAAGMPSNLPRICW</sequence>
<organism evidence="1">
    <name type="scientific">hydrocarbon metagenome</name>
    <dbReference type="NCBI Taxonomy" id="938273"/>
    <lineage>
        <taxon>unclassified sequences</taxon>
        <taxon>metagenomes</taxon>
        <taxon>ecological metagenomes</taxon>
    </lineage>
</organism>
<accession>A0A0W8EA68</accession>
<name>A0A0W8EA68_9ZZZZ</name>